<evidence type="ECO:0000313" key="2">
    <source>
        <dbReference type="Proteomes" id="UP000734823"/>
    </source>
</evidence>
<dbReference type="Proteomes" id="UP000734823">
    <property type="component" value="Unassembled WGS sequence"/>
</dbReference>
<evidence type="ECO:0000313" key="1">
    <source>
        <dbReference type="EMBL" id="MBC6449501.1"/>
    </source>
</evidence>
<accession>A0ABR7L9X3</accession>
<protein>
    <recommendedName>
        <fullName evidence="3">Asp23/Gls24 family envelope stress response protein</fullName>
    </recommendedName>
</protein>
<proteinExistence type="predicted"/>
<dbReference type="RefSeq" id="WP_187222314.1">
    <property type="nucleotide sequence ID" value="NZ_JABVED010000011.1"/>
</dbReference>
<organism evidence="1 2">
    <name type="scientific">Actinokineospora xionganensis</name>
    <dbReference type="NCBI Taxonomy" id="2684470"/>
    <lineage>
        <taxon>Bacteria</taxon>
        <taxon>Bacillati</taxon>
        <taxon>Actinomycetota</taxon>
        <taxon>Actinomycetes</taxon>
        <taxon>Pseudonocardiales</taxon>
        <taxon>Pseudonocardiaceae</taxon>
        <taxon>Actinokineospora</taxon>
    </lineage>
</organism>
<reference evidence="1 2" key="1">
    <citation type="submission" date="2020-06" db="EMBL/GenBank/DDBJ databases">
        <title>Actinokineospora xiongansis sp. nov., isolated from soil of Baiyangdian.</title>
        <authorList>
            <person name="Zhang X."/>
        </authorList>
    </citation>
    <scope>NUCLEOTIDE SEQUENCE [LARGE SCALE GENOMIC DNA]</scope>
    <source>
        <strain evidence="1 2">HBU206404</strain>
    </source>
</reference>
<comment type="caution">
    <text evidence="1">The sequence shown here is derived from an EMBL/GenBank/DDBJ whole genome shotgun (WGS) entry which is preliminary data.</text>
</comment>
<name>A0ABR7L9X3_9PSEU</name>
<gene>
    <name evidence="1" type="ORF">GPZ80_20255</name>
</gene>
<keyword evidence="2" id="KW-1185">Reference proteome</keyword>
<sequence>MTAIHTGELVDRIGEAVLADPAVVRLDGGPFQTIATYLPGRRVVGVTAADRITVSVVLRLDQPIPAVAAALRERVRRVAGDLPIDVHVNDLESKEEPV</sequence>
<evidence type="ECO:0008006" key="3">
    <source>
        <dbReference type="Google" id="ProtNLM"/>
    </source>
</evidence>
<dbReference type="EMBL" id="JABVED010000011">
    <property type="protein sequence ID" value="MBC6449501.1"/>
    <property type="molecule type" value="Genomic_DNA"/>
</dbReference>